<keyword evidence="1" id="KW-0227">DNA damage</keyword>
<dbReference type="Gene3D" id="3.40.50.300">
    <property type="entry name" value="P-loop containing nucleotide triphosphate hydrolases"/>
    <property type="match status" value="1"/>
</dbReference>
<dbReference type="EC" id="5.6.2.3" evidence="1"/>
<keyword evidence="1" id="KW-0547">Nucleotide-binding</keyword>
<keyword evidence="3" id="KW-1185">Reference proteome</keyword>
<dbReference type="Pfam" id="PF05970">
    <property type="entry name" value="PIF1"/>
    <property type="match status" value="1"/>
</dbReference>
<evidence type="ECO:0000313" key="4">
    <source>
        <dbReference type="WBParaSite" id="SVE_1924100.1"/>
    </source>
</evidence>
<accession>A0A0K0G3E0</accession>
<dbReference type="GO" id="GO:0005524">
    <property type="term" value="F:ATP binding"/>
    <property type="evidence" value="ECO:0007669"/>
    <property type="project" value="UniProtKB-KW"/>
</dbReference>
<organism evidence="3 4">
    <name type="scientific">Strongyloides venezuelensis</name>
    <name type="common">Threadworm</name>
    <dbReference type="NCBI Taxonomy" id="75913"/>
    <lineage>
        <taxon>Eukaryota</taxon>
        <taxon>Metazoa</taxon>
        <taxon>Ecdysozoa</taxon>
        <taxon>Nematoda</taxon>
        <taxon>Chromadorea</taxon>
        <taxon>Rhabditida</taxon>
        <taxon>Tylenchina</taxon>
        <taxon>Panagrolaimomorpha</taxon>
        <taxon>Strongyloidoidea</taxon>
        <taxon>Strongyloididae</taxon>
        <taxon>Strongyloides</taxon>
    </lineage>
</organism>
<keyword evidence="1" id="KW-0233">DNA recombination</keyword>
<dbReference type="InterPro" id="IPR027417">
    <property type="entry name" value="P-loop_NTPase"/>
</dbReference>
<dbReference type="GO" id="GO:0016887">
    <property type="term" value="F:ATP hydrolysis activity"/>
    <property type="evidence" value="ECO:0007669"/>
    <property type="project" value="RHEA"/>
</dbReference>
<dbReference type="WBParaSite" id="SVE_1924100.1">
    <property type="protein sequence ID" value="SVE_1924100.1"/>
    <property type="gene ID" value="SVE_1924100"/>
</dbReference>
<comment type="catalytic activity">
    <reaction evidence="1">
        <text>ATP + H2O = ADP + phosphate + H(+)</text>
        <dbReference type="Rhea" id="RHEA:13065"/>
        <dbReference type="ChEBI" id="CHEBI:15377"/>
        <dbReference type="ChEBI" id="CHEBI:15378"/>
        <dbReference type="ChEBI" id="CHEBI:30616"/>
        <dbReference type="ChEBI" id="CHEBI:43474"/>
        <dbReference type="ChEBI" id="CHEBI:456216"/>
        <dbReference type="EC" id="5.6.2.3"/>
    </reaction>
</comment>
<dbReference type="SUPFAM" id="SSF52540">
    <property type="entry name" value="P-loop containing nucleoside triphosphate hydrolases"/>
    <property type="match status" value="1"/>
</dbReference>
<reference evidence="3" key="1">
    <citation type="submission" date="2014-07" db="EMBL/GenBank/DDBJ databases">
        <authorList>
            <person name="Martin A.A"/>
            <person name="De Silva N."/>
        </authorList>
    </citation>
    <scope>NUCLEOTIDE SEQUENCE</scope>
</reference>
<dbReference type="InterPro" id="IPR010285">
    <property type="entry name" value="DNA_helicase_pif1-like_DEAD"/>
</dbReference>
<name>A0A0K0G3E0_STRVS</name>
<sequence length="344" mass="39262">MKYNDNEEKAEAQAIFDIRNVLQSNNFNGYTDLSEINFGIIEINYVEVKNVLKRLDELEGTGKTFVYTTLYYLLRAEDKVILNCASTGIAATLLRNEQTVHSMFSVPIALYDSNFRLSKLNKLRTTMLEKASLIIIDKAPMLSKYVIDYLDQQLKKVCKNNLPFDGKAIICGGNFKQTLSILPNFTRHQNVLFSINGLLPNVLNLKVNAVTIVLRNLNIKEELCNDTRLRIIKISKKILTCANFSELNEDIILLIPRIVLYSSEREYPFTLTRKQFSVRLAFAMTINKSQEQTLSKVCVDLTTPVFSHGQLYVAFSRVKSSDCLFVKTESDKAKNIVYSEIFNT</sequence>
<keyword evidence="1" id="KW-0378">Hydrolase</keyword>
<dbReference type="GO" id="GO:0006281">
    <property type="term" value="P:DNA repair"/>
    <property type="evidence" value="ECO:0007669"/>
    <property type="project" value="UniProtKB-KW"/>
</dbReference>
<dbReference type="STRING" id="75913.A0A0K0G3E0"/>
<comment type="similarity">
    <text evidence="1">Belongs to the helicase family.</text>
</comment>
<feature type="domain" description="DNA helicase Pif1-like DEAD-box helicase" evidence="2">
    <location>
        <begin position="59"/>
        <end position="196"/>
    </location>
</feature>
<evidence type="ECO:0000313" key="3">
    <source>
        <dbReference type="Proteomes" id="UP000035680"/>
    </source>
</evidence>
<keyword evidence="1" id="KW-0234">DNA repair</keyword>
<dbReference type="AlphaFoldDB" id="A0A0K0G3E0"/>
<dbReference type="GO" id="GO:0000723">
    <property type="term" value="P:telomere maintenance"/>
    <property type="evidence" value="ECO:0007669"/>
    <property type="project" value="InterPro"/>
</dbReference>
<evidence type="ECO:0000259" key="2">
    <source>
        <dbReference type="Pfam" id="PF05970"/>
    </source>
</evidence>
<dbReference type="CDD" id="cd18809">
    <property type="entry name" value="SF1_C_RecD"/>
    <property type="match status" value="1"/>
</dbReference>
<evidence type="ECO:0000256" key="1">
    <source>
        <dbReference type="RuleBase" id="RU363044"/>
    </source>
</evidence>
<dbReference type="GO" id="GO:0043139">
    <property type="term" value="F:5'-3' DNA helicase activity"/>
    <property type="evidence" value="ECO:0007669"/>
    <property type="project" value="UniProtKB-EC"/>
</dbReference>
<dbReference type="PANTHER" id="PTHR10492:SF95">
    <property type="entry name" value="HELITRON HELICASE-LIKE DOMAIN-CONTAINING PROTEIN"/>
    <property type="match status" value="1"/>
</dbReference>
<reference evidence="4" key="2">
    <citation type="submission" date="2015-08" db="UniProtKB">
        <authorList>
            <consortium name="WormBaseParasite"/>
        </authorList>
    </citation>
    <scope>IDENTIFICATION</scope>
</reference>
<keyword evidence="1" id="KW-0347">Helicase</keyword>
<comment type="cofactor">
    <cofactor evidence="1">
        <name>Mg(2+)</name>
        <dbReference type="ChEBI" id="CHEBI:18420"/>
    </cofactor>
</comment>
<dbReference type="PANTHER" id="PTHR10492">
    <property type="match status" value="1"/>
</dbReference>
<dbReference type="Proteomes" id="UP000035680">
    <property type="component" value="Unassembled WGS sequence"/>
</dbReference>
<keyword evidence="1" id="KW-0067">ATP-binding</keyword>
<proteinExistence type="inferred from homology"/>
<protein>
    <recommendedName>
        <fullName evidence="1">ATP-dependent DNA helicase</fullName>
        <ecNumber evidence="1">5.6.2.3</ecNumber>
    </recommendedName>
</protein>
<dbReference type="GO" id="GO:0006310">
    <property type="term" value="P:DNA recombination"/>
    <property type="evidence" value="ECO:0007669"/>
    <property type="project" value="UniProtKB-KW"/>
</dbReference>